<dbReference type="GO" id="GO:0006397">
    <property type="term" value="P:mRNA processing"/>
    <property type="evidence" value="ECO:0007669"/>
    <property type="project" value="InterPro"/>
</dbReference>
<feature type="compositionally biased region" description="Basic and acidic residues" evidence="3">
    <location>
        <begin position="294"/>
        <end position="306"/>
    </location>
</feature>
<dbReference type="GO" id="GO:0000445">
    <property type="term" value="C:THO complex part of transcription export complex"/>
    <property type="evidence" value="ECO:0007669"/>
    <property type="project" value="InterPro"/>
</dbReference>
<dbReference type="InterPro" id="IPR008501">
    <property type="entry name" value="THOC7/Mft1"/>
</dbReference>
<dbReference type="AlphaFoldDB" id="A0A3N4HZU2"/>
<proteinExistence type="predicted"/>
<evidence type="ECO:0000256" key="2">
    <source>
        <dbReference type="ARBA" id="ARBA00023242"/>
    </source>
</evidence>
<keyword evidence="2" id="KW-0539">Nucleus</keyword>
<evidence type="ECO:0000313" key="4">
    <source>
        <dbReference type="EMBL" id="RPA79385.1"/>
    </source>
</evidence>
<protein>
    <recommendedName>
        <fullName evidence="6">Tho complex subunit 7/Mft1p</fullName>
    </recommendedName>
</protein>
<dbReference type="STRING" id="1160509.A0A3N4HZU2"/>
<keyword evidence="5" id="KW-1185">Reference proteome</keyword>
<dbReference type="OrthoDB" id="205166at2759"/>
<feature type="compositionally biased region" description="Low complexity" evidence="3">
    <location>
        <begin position="266"/>
        <end position="284"/>
    </location>
</feature>
<evidence type="ECO:0000256" key="1">
    <source>
        <dbReference type="ARBA" id="ARBA00004123"/>
    </source>
</evidence>
<dbReference type="Proteomes" id="UP000275078">
    <property type="component" value="Unassembled WGS sequence"/>
</dbReference>
<evidence type="ECO:0000256" key="3">
    <source>
        <dbReference type="SAM" id="MobiDB-lite"/>
    </source>
</evidence>
<dbReference type="EMBL" id="ML119700">
    <property type="protein sequence ID" value="RPA79385.1"/>
    <property type="molecule type" value="Genomic_DNA"/>
</dbReference>
<name>A0A3N4HZU2_ASCIM</name>
<feature type="region of interest" description="Disordered" evidence="3">
    <location>
        <begin position="209"/>
        <end position="306"/>
    </location>
</feature>
<evidence type="ECO:0000313" key="5">
    <source>
        <dbReference type="Proteomes" id="UP000275078"/>
    </source>
</evidence>
<evidence type="ECO:0008006" key="6">
    <source>
        <dbReference type="Google" id="ProtNLM"/>
    </source>
</evidence>
<sequence length="306" mass="34683">MDDSLDDLVRSRVLPTEDKYVKRINRNVLKVEKLVNWTLTSPRPERPPGFADKDSGAKIDPEEDLTVAMLKDLVDMDHDLFATSLLKIQIANDMNASEVERYEQEKVKIVQDEQIARDTIAKQRDELLAAQQEKENRLEYDAIAMEIFNSKSLKPRDEQAQAIARLNAEIEELEKERDSDIKLWETRRDHFSQITNLLDGMVDEIKREKEEQERREGMDEEEEGEEVEHGKDRDSAVPSGGNTPFHQSTPSFSGGLTPAAQRLLHKNAAANSASKEASSPAPSNIDIVITDAPPLKDDDMDKMDTT</sequence>
<gene>
    <name evidence="4" type="ORF">BJ508DRAFT_328458</name>
</gene>
<reference evidence="4 5" key="1">
    <citation type="journal article" date="2018" name="Nat. Ecol. Evol.">
        <title>Pezizomycetes genomes reveal the molecular basis of ectomycorrhizal truffle lifestyle.</title>
        <authorList>
            <person name="Murat C."/>
            <person name="Payen T."/>
            <person name="Noel B."/>
            <person name="Kuo A."/>
            <person name="Morin E."/>
            <person name="Chen J."/>
            <person name="Kohler A."/>
            <person name="Krizsan K."/>
            <person name="Balestrini R."/>
            <person name="Da Silva C."/>
            <person name="Montanini B."/>
            <person name="Hainaut M."/>
            <person name="Levati E."/>
            <person name="Barry K.W."/>
            <person name="Belfiori B."/>
            <person name="Cichocki N."/>
            <person name="Clum A."/>
            <person name="Dockter R.B."/>
            <person name="Fauchery L."/>
            <person name="Guy J."/>
            <person name="Iotti M."/>
            <person name="Le Tacon F."/>
            <person name="Lindquist E.A."/>
            <person name="Lipzen A."/>
            <person name="Malagnac F."/>
            <person name="Mello A."/>
            <person name="Molinier V."/>
            <person name="Miyauchi S."/>
            <person name="Poulain J."/>
            <person name="Riccioni C."/>
            <person name="Rubini A."/>
            <person name="Sitrit Y."/>
            <person name="Splivallo R."/>
            <person name="Traeger S."/>
            <person name="Wang M."/>
            <person name="Zifcakova L."/>
            <person name="Wipf D."/>
            <person name="Zambonelli A."/>
            <person name="Paolocci F."/>
            <person name="Nowrousian M."/>
            <person name="Ottonello S."/>
            <person name="Baldrian P."/>
            <person name="Spatafora J.W."/>
            <person name="Henrissat B."/>
            <person name="Nagy L.G."/>
            <person name="Aury J.M."/>
            <person name="Wincker P."/>
            <person name="Grigoriev I.V."/>
            <person name="Bonfante P."/>
            <person name="Martin F.M."/>
        </authorList>
    </citation>
    <scope>NUCLEOTIDE SEQUENCE [LARGE SCALE GENOMIC DNA]</scope>
    <source>
        <strain evidence="4 5">RN42</strain>
    </source>
</reference>
<organism evidence="4 5">
    <name type="scientific">Ascobolus immersus RN42</name>
    <dbReference type="NCBI Taxonomy" id="1160509"/>
    <lineage>
        <taxon>Eukaryota</taxon>
        <taxon>Fungi</taxon>
        <taxon>Dikarya</taxon>
        <taxon>Ascomycota</taxon>
        <taxon>Pezizomycotina</taxon>
        <taxon>Pezizomycetes</taxon>
        <taxon>Pezizales</taxon>
        <taxon>Ascobolaceae</taxon>
        <taxon>Ascobolus</taxon>
    </lineage>
</organism>
<feature type="compositionally biased region" description="Polar residues" evidence="3">
    <location>
        <begin position="240"/>
        <end position="254"/>
    </location>
</feature>
<comment type="subcellular location">
    <subcellularLocation>
        <location evidence="1">Nucleus</location>
    </subcellularLocation>
</comment>
<dbReference type="Pfam" id="PF05615">
    <property type="entry name" value="THOC7"/>
    <property type="match status" value="1"/>
</dbReference>
<accession>A0A3N4HZU2</accession>